<dbReference type="EMBL" id="JABAGV010000030">
    <property type="protein sequence ID" value="MBC2475584.1"/>
    <property type="molecule type" value="Genomic_DNA"/>
</dbReference>
<reference evidence="1" key="2">
    <citation type="journal article" date="2022" name="Nat. Biotechnol.">
        <title>Carbon-negative production of acetone and isopropanol by gas fermentation at industrial pilot scale.</title>
        <authorList>
            <person name="Liew F.E."/>
            <person name="Nogle R."/>
            <person name="Abdalla T."/>
            <person name="Rasor B.J."/>
            <person name="Canter C."/>
            <person name="Jensen R.O."/>
            <person name="Wang L."/>
            <person name="Strutz J."/>
            <person name="Chirania P."/>
            <person name="De Tissera S."/>
            <person name="Mueller A.P."/>
            <person name="Ruan Z."/>
            <person name="Gao A."/>
            <person name="Tran L."/>
            <person name="Engle N.L."/>
            <person name="Bromley J.C."/>
            <person name="Daniell J."/>
            <person name="Conrado R."/>
            <person name="Tschaplinski T.J."/>
            <person name="Giannone R.J."/>
            <person name="Hettich R.L."/>
            <person name="Karim A.S."/>
            <person name="Simpson S.D."/>
            <person name="Brown S.D."/>
            <person name="Leang C."/>
            <person name="Jewett M.C."/>
            <person name="Kopke M."/>
        </authorList>
    </citation>
    <scope>NUCLEOTIDE SEQUENCE</scope>
    <source>
        <strain evidence="1">DJ015</strain>
    </source>
</reference>
<evidence type="ECO:0000313" key="1">
    <source>
        <dbReference type="EMBL" id="MBC2475584.1"/>
    </source>
</evidence>
<gene>
    <name evidence="1" type="ORF">HGI39_12850</name>
</gene>
<proteinExistence type="predicted"/>
<protein>
    <submittedName>
        <fullName evidence="1">Uncharacterized protein</fullName>
    </submittedName>
</protein>
<organism evidence="1 2">
    <name type="scientific">Clostridium beijerinckii</name>
    <name type="common">Clostridium MP</name>
    <dbReference type="NCBI Taxonomy" id="1520"/>
    <lineage>
        <taxon>Bacteria</taxon>
        <taxon>Bacillati</taxon>
        <taxon>Bacillota</taxon>
        <taxon>Clostridia</taxon>
        <taxon>Eubacteriales</taxon>
        <taxon>Clostridiaceae</taxon>
        <taxon>Clostridium</taxon>
    </lineage>
</organism>
<accession>A0AAW3W9D4</accession>
<comment type="caution">
    <text evidence="1">The sequence shown here is derived from an EMBL/GenBank/DDBJ whole genome shotgun (WGS) entry which is preliminary data.</text>
</comment>
<name>A0AAW3W9D4_CLOBE</name>
<dbReference type="RefSeq" id="WP_171779885.1">
    <property type="nucleotide sequence ID" value="NZ_JABAGV010000030.1"/>
</dbReference>
<sequence>MLTIEEYIEKRKQEDKLNEFDLDKRLENIKSCIDYIFEYYNNYLDISEIDQKTILNNERLNKYRKQLSKYSDNIKDWLVDTYDKHGNCMNKIIGNILDENELFLAMSTDGEFRSISYEYYSGLIKKYPFLSGKITAWLEDTMEKYGVNIEAFVYSYLNKFFDNDDMWPRTHKKRVENSYRKYDNDYTKKTNLFGIDLLYPKISSKPYIKGKKQYIEILMMYFWLKEFEGDNGYWDKYLEMIFSKDKD</sequence>
<dbReference type="AlphaFoldDB" id="A0AAW3W9D4"/>
<reference evidence="1" key="1">
    <citation type="submission" date="2020-04" db="EMBL/GenBank/DDBJ databases">
        <authorList>
            <person name="Brown S."/>
        </authorList>
    </citation>
    <scope>NUCLEOTIDE SEQUENCE</scope>
    <source>
        <strain evidence="1">DJ015</strain>
    </source>
</reference>
<dbReference type="Proteomes" id="UP001194098">
    <property type="component" value="Unassembled WGS sequence"/>
</dbReference>
<evidence type="ECO:0000313" key="2">
    <source>
        <dbReference type="Proteomes" id="UP001194098"/>
    </source>
</evidence>